<organism evidence="3 4">
    <name type="scientific">Aeoliella straminimaris</name>
    <dbReference type="NCBI Taxonomy" id="2954799"/>
    <lineage>
        <taxon>Bacteria</taxon>
        <taxon>Pseudomonadati</taxon>
        <taxon>Planctomycetota</taxon>
        <taxon>Planctomycetia</taxon>
        <taxon>Pirellulales</taxon>
        <taxon>Lacipirellulaceae</taxon>
        <taxon>Aeoliella</taxon>
    </lineage>
</organism>
<keyword evidence="1" id="KW-1133">Transmembrane helix</keyword>
<dbReference type="InterPro" id="IPR036465">
    <property type="entry name" value="vWFA_dom_sf"/>
</dbReference>
<comment type="caution">
    <text evidence="3">The sequence shown here is derived from an EMBL/GenBank/DDBJ whole genome shotgun (WGS) entry which is preliminary data.</text>
</comment>
<evidence type="ECO:0000313" key="4">
    <source>
        <dbReference type="Proteomes" id="UP001155241"/>
    </source>
</evidence>
<accession>A0A9X2JH67</accession>
<feature type="domain" description="VWFA" evidence="2">
    <location>
        <begin position="356"/>
        <end position="585"/>
    </location>
</feature>
<dbReference type="InterPro" id="IPR002035">
    <property type="entry name" value="VWF_A"/>
</dbReference>
<dbReference type="Gene3D" id="3.40.50.410">
    <property type="entry name" value="von Willebrand factor, type A domain"/>
    <property type="match status" value="1"/>
</dbReference>
<dbReference type="PROSITE" id="PS50234">
    <property type="entry name" value="VWFA"/>
    <property type="match status" value="1"/>
</dbReference>
<keyword evidence="1" id="KW-0472">Membrane</keyword>
<dbReference type="SUPFAM" id="SSF53300">
    <property type="entry name" value="vWA-like"/>
    <property type="match status" value="1"/>
</dbReference>
<evidence type="ECO:0000313" key="3">
    <source>
        <dbReference type="EMBL" id="MCO6042584.1"/>
    </source>
</evidence>
<sequence length="603" mass="66003">MRPTALPQFGIRPLFLTRQNSRRGIIVVLTGFLLVVLFAFMALTVDTGRIVLTETEMQNAVDAAALAASQEIAAAIHNAGQNGTNPNVDPNSIAAEAARLMAANVADANGVYVDPDSDVKFGKRRYDPDTGTWPIEWGGTPVNVVQVVARKTNTDSGAPDAQLPLAFGWAVGRDQVPLQATATAFVEARDMVLVLDFSGSMSDDSELRAIGTFSQADVEAGLDTIFNQLYESNAVWPDVSPVRPKFTLAFGEIDTAEGTYISSDDTNYIFSLLKLDEEYPSSHPDWPGQLKYPYPQAGRYSNGTPKGMPSEYTSKNLWKGYINYVKNLGGPYHKKYGYRTLCDYMLQNNQMKWTVSEDLWRTSHYPFHAVKNGASLFLGFLNDLDFGDEVGLVSYGTYAVWETSHYDGEVSLDTSTNPITANYAMIDTIQRRHQAGHYDVYTGMGEGMLKAREMLVGAANDPNDDGYVRYGARPTVILMTDGQANKSPGGWSLPGNFKWKDWTDYDGDGNADYTTGDRNKQYAFYEATEAIKRGVTIHTLAVGAGADRDIMRAIAFAGDGVFISVPGGSTVAEMESQMLDAFSQIAAKVPPAKLVFELSQPED</sequence>
<dbReference type="RefSeq" id="WP_252850682.1">
    <property type="nucleotide sequence ID" value="NZ_JAMXLR010000006.1"/>
</dbReference>
<reference evidence="3" key="1">
    <citation type="submission" date="2022-06" db="EMBL/GenBank/DDBJ databases">
        <title>Aeoliella straminimaris, a novel planctomycete from sediments.</title>
        <authorList>
            <person name="Vitorino I.R."/>
            <person name="Lage O.M."/>
        </authorList>
    </citation>
    <scope>NUCLEOTIDE SEQUENCE</scope>
    <source>
        <strain evidence="3">ICT_H6.2</strain>
    </source>
</reference>
<evidence type="ECO:0000259" key="2">
    <source>
        <dbReference type="PROSITE" id="PS50234"/>
    </source>
</evidence>
<dbReference type="EMBL" id="JAMXLR010000006">
    <property type="protein sequence ID" value="MCO6042584.1"/>
    <property type="molecule type" value="Genomic_DNA"/>
</dbReference>
<protein>
    <submittedName>
        <fullName evidence="3">Pilus assembly protein TadG-related protein</fullName>
    </submittedName>
</protein>
<evidence type="ECO:0000256" key="1">
    <source>
        <dbReference type="SAM" id="Phobius"/>
    </source>
</evidence>
<keyword evidence="1" id="KW-0812">Transmembrane</keyword>
<dbReference type="AlphaFoldDB" id="A0A9X2JH67"/>
<name>A0A9X2JH67_9BACT</name>
<dbReference type="Pfam" id="PF13400">
    <property type="entry name" value="Tad"/>
    <property type="match status" value="1"/>
</dbReference>
<gene>
    <name evidence="3" type="ORF">NG895_01565</name>
</gene>
<dbReference type="InterPro" id="IPR028087">
    <property type="entry name" value="Tad_N"/>
</dbReference>
<proteinExistence type="predicted"/>
<feature type="transmembrane region" description="Helical" evidence="1">
    <location>
        <begin position="24"/>
        <end position="45"/>
    </location>
</feature>
<keyword evidence="4" id="KW-1185">Reference proteome</keyword>
<dbReference type="CDD" id="cd00198">
    <property type="entry name" value="vWFA"/>
    <property type="match status" value="1"/>
</dbReference>
<dbReference type="Proteomes" id="UP001155241">
    <property type="component" value="Unassembled WGS sequence"/>
</dbReference>